<keyword evidence="3" id="KW-1185">Reference proteome</keyword>
<protein>
    <submittedName>
        <fullName evidence="2">Uncharacterized protein</fullName>
    </submittedName>
</protein>
<evidence type="ECO:0000313" key="2">
    <source>
        <dbReference type="EMBL" id="MBB5979079.1"/>
    </source>
</evidence>
<feature type="transmembrane region" description="Helical" evidence="1">
    <location>
        <begin position="6"/>
        <end position="24"/>
    </location>
</feature>
<evidence type="ECO:0000256" key="1">
    <source>
        <dbReference type="SAM" id="Phobius"/>
    </source>
</evidence>
<comment type="caution">
    <text evidence="2">The sequence shown here is derived from an EMBL/GenBank/DDBJ whole genome shotgun (WGS) entry which is preliminary data.</text>
</comment>
<organism evidence="2 3">
    <name type="scientific">Kribbella solani</name>
    <dbReference type="NCBI Taxonomy" id="236067"/>
    <lineage>
        <taxon>Bacteria</taxon>
        <taxon>Bacillati</taxon>
        <taxon>Actinomycetota</taxon>
        <taxon>Actinomycetes</taxon>
        <taxon>Propionibacteriales</taxon>
        <taxon>Kribbellaceae</taxon>
        <taxon>Kribbella</taxon>
    </lineage>
</organism>
<dbReference type="EMBL" id="JACHNF010000001">
    <property type="protein sequence ID" value="MBB5979079.1"/>
    <property type="molecule type" value="Genomic_DNA"/>
</dbReference>
<sequence length="30" mass="3431">MTASTWVLTLVAVVLYGFMIRDIMEEVRGE</sequence>
<gene>
    <name evidence="2" type="ORF">HDA44_002420</name>
</gene>
<keyword evidence="1" id="KW-0472">Membrane</keyword>
<keyword evidence="1" id="KW-1133">Transmembrane helix</keyword>
<evidence type="ECO:0000313" key="3">
    <source>
        <dbReference type="Proteomes" id="UP000558997"/>
    </source>
</evidence>
<dbReference type="Proteomes" id="UP000558997">
    <property type="component" value="Unassembled WGS sequence"/>
</dbReference>
<proteinExistence type="predicted"/>
<keyword evidence="1" id="KW-0812">Transmembrane</keyword>
<accession>A0A841DMV9</accession>
<reference evidence="2 3" key="1">
    <citation type="submission" date="2020-08" db="EMBL/GenBank/DDBJ databases">
        <title>Sequencing the genomes of 1000 actinobacteria strains.</title>
        <authorList>
            <person name="Klenk H.-P."/>
        </authorList>
    </citation>
    <scope>NUCLEOTIDE SEQUENCE [LARGE SCALE GENOMIC DNA]</scope>
    <source>
        <strain evidence="2 3">DSM 17294</strain>
    </source>
</reference>
<dbReference type="AlphaFoldDB" id="A0A841DMV9"/>
<name>A0A841DMV9_9ACTN</name>